<sequence length="214" mass="24261">MTFPVAFQDAVIGNRFGWCELLRIDFPSLLAATTTHEREMEHEGVVYSPDGSWGGIDKVRHTDELRAVRTEVVLSGVDADILHQLETEYTLWSRIRLYWCALDVDTFDVLGSPVLAGDWRAGQSSVRIAQDTQEVVISAESMTIQLRRPSMLSASPETQAQRFPGDTIFNDVRHIPGREIRWARNITRIPGGGFNDAGEFIQNQQDAQMRWRTK</sequence>
<gene>
    <name evidence="1" type="ORF">RBH19_05465</name>
</gene>
<reference evidence="1 2" key="1">
    <citation type="submission" date="2023-08" db="EMBL/GenBank/DDBJ databases">
        <title>Whole-genome sequencing of halo(alkali)philic microorganisms from hypersaline lakes.</title>
        <authorList>
            <person name="Sorokin D.Y."/>
            <person name="Abbas B."/>
            <person name="Merkel A.Y."/>
        </authorList>
    </citation>
    <scope>NUCLEOTIDE SEQUENCE [LARGE SCALE GENOMIC DNA]</scope>
    <source>
        <strain evidence="1 2">AB-CW4</strain>
    </source>
</reference>
<evidence type="ECO:0000313" key="2">
    <source>
        <dbReference type="Proteomes" id="UP001239019"/>
    </source>
</evidence>
<dbReference type="Proteomes" id="UP001239019">
    <property type="component" value="Unassembled WGS sequence"/>
</dbReference>
<comment type="caution">
    <text evidence="1">The sequence shown here is derived from an EMBL/GenBank/DDBJ whole genome shotgun (WGS) entry which is preliminary data.</text>
</comment>
<accession>A0ABU0W5L2</accession>
<name>A0ABU0W5L2_9GAMM</name>
<keyword evidence="2" id="KW-1185">Reference proteome</keyword>
<organism evidence="1 2">
    <name type="scientific">Natronospira bacteriovora</name>
    <dbReference type="NCBI Taxonomy" id="3069753"/>
    <lineage>
        <taxon>Bacteria</taxon>
        <taxon>Pseudomonadati</taxon>
        <taxon>Pseudomonadota</taxon>
        <taxon>Gammaproteobacteria</taxon>
        <taxon>Natronospirales</taxon>
        <taxon>Natronospiraceae</taxon>
        <taxon>Natronospira</taxon>
    </lineage>
</organism>
<dbReference type="EMBL" id="JAVDDT010000002">
    <property type="protein sequence ID" value="MDQ2069312.1"/>
    <property type="molecule type" value="Genomic_DNA"/>
</dbReference>
<dbReference type="RefSeq" id="WP_306727796.1">
    <property type="nucleotide sequence ID" value="NZ_JAVDDT010000002.1"/>
</dbReference>
<proteinExistence type="predicted"/>
<evidence type="ECO:0000313" key="1">
    <source>
        <dbReference type="EMBL" id="MDQ2069312.1"/>
    </source>
</evidence>
<protein>
    <submittedName>
        <fullName evidence="1">Uncharacterized protein</fullName>
    </submittedName>
</protein>